<evidence type="ECO:0000313" key="1">
    <source>
        <dbReference type="EMBL" id="MFM0109279.1"/>
    </source>
</evidence>
<proteinExistence type="predicted"/>
<dbReference type="Proteomes" id="UP001629235">
    <property type="component" value="Unassembled WGS sequence"/>
</dbReference>
<keyword evidence="2" id="KW-1185">Reference proteome</keyword>
<accession>A0ACC7NQ91</accession>
<feature type="non-terminal residue" evidence="1">
    <location>
        <position position="60"/>
    </location>
</feature>
<organism evidence="1 2">
    <name type="scientific">Paraburkholderia rhynchosiae</name>
    <dbReference type="NCBI Taxonomy" id="487049"/>
    <lineage>
        <taxon>Bacteria</taxon>
        <taxon>Pseudomonadati</taxon>
        <taxon>Pseudomonadota</taxon>
        <taxon>Betaproteobacteria</taxon>
        <taxon>Burkholderiales</taxon>
        <taxon>Burkholderiaceae</taxon>
        <taxon>Paraburkholderia</taxon>
    </lineage>
</organism>
<reference evidence="1 2" key="1">
    <citation type="journal article" date="2024" name="Chem. Sci.">
        <title>Discovery of megapolipeptins by genome mining of a Burkholderiales bacteria collection.</title>
        <authorList>
            <person name="Paulo B.S."/>
            <person name="Recchia M.J.J."/>
            <person name="Lee S."/>
            <person name="Fergusson C.H."/>
            <person name="Romanowski S.B."/>
            <person name="Hernandez A."/>
            <person name="Krull N."/>
            <person name="Liu D.Y."/>
            <person name="Cavanagh H."/>
            <person name="Bos A."/>
            <person name="Gray C.A."/>
            <person name="Murphy B.T."/>
            <person name="Linington R.G."/>
            <person name="Eustaquio A.S."/>
        </authorList>
    </citation>
    <scope>NUCLEOTIDE SEQUENCE [LARGE SCALE GENOMIC DNA]</scope>
    <source>
        <strain evidence="1 2">RL18-126-BIB-B</strain>
    </source>
</reference>
<dbReference type="EMBL" id="JAQQDW010000191">
    <property type="protein sequence ID" value="MFM0109279.1"/>
    <property type="molecule type" value="Genomic_DNA"/>
</dbReference>
<comment type="caution">
    <text evidence="1">The sequence shown here is derived from an EMBL/GenBank/DDBJ whole genome shotgun (WGS) entry which is preliminary data.</text>
</comment>
<protein>
    <submittedName>
        <fullName evidence="1">Transcriptional repressor</fullName>
    </submittedName>
</protein>
<name>A0ACC7NQ91_9BURK</name>
<evidence type="ECO:0000313" key="2">
    <source>
        <dbReference type="Proteomes" id="UP001629235"/>
    </source>
</evidence>
<gene>
    <name evidence="1" type="ORF">PQR01_39375</name>
</gene>
<sequence length="60" mass="6853">MFSSVMLDAACVVYELNRGAPHDHLICVHCKRVFDFADATLAGRRQAVAHRYGFRIEHYS</sequence>